<dbReference type="EMBL" id="NISJ01000010">
    <property type="protein sequence ID" value="OWQ94242.1"/>
    <property type="molecule type" value="Genomic_DNA"/>
</dbReference>
<evidence type="ECO:0000259" key="2">
    <source>
        <dbReference type="PROSITE" id="PS50056"/>
    </source>
</evidence>
<dbReference type="InterPro" id="IPR029021">
    <property type="entry name" value="Prot-tyrosine_phosphatase-like"/>
</dbReference>
<proteinExistence type="predicted"/>
<feature type="region of interest" description="Disordered" evidence="1">
    <location>
        <begin position="1"/>
        <end position="22"/>
    </location>
</feature>
<protein>
    <recommendedName>
        <fullName evidence="2">Tyrosine specific protein phosphatases domain-containing protein</fullName>
    </recommendedName>
</protein>
<accession>A0A246JNP6</accession>
<dbReference type="InterPro" id="IPR026893">
    <property type="entry name" value="Tyr/Ser_Pase_IphP-type"/>
</dbReference>
<name>A0A246JNP6_9SPHN</name>
<evidence type="ECO:0000313" key="3">
    <source>
        <dbReference type="EMBL" id="OWQ94242.1"/>
    </source>
</evidence>
<reference evidence="3 4" key="1">
    <citation type="journal article" date="2002" name="Int. J. Syst. Evol. Microbiol.">
        <title>Sphingopyxis witflariensis sp. nov., isolated from activated sludge.</title>
        <authorList>
            <person name="Kampfer P."/>
            <person name="Witzenberger R."/>
            <person name="Denner E.B."/>
            <person name="Busse H.J."/>
            <person name="Neef A."/>
        </authorList>
    </citation>
    <scope>NUCLEOTIDE SEQUENCE [LARGE SCALE GENOMIC DNA]</scope>
    <source>
        <strain evidence="3 4">DSM 14551</strain>
    </source>
</reference>
<evidence type="ECO:0000256" key="1">
    <source>
        <dbReference type="SAM" id="MobiDB-lite"/>
    </source>
</evidence>
<gene>
    <name evidence="3" type="ORF">CDQ91_16570</name>
</gene>
<dbReference type="AlphaFoldDB" id="A0A246JNP6"/>
<evidence type="ECO:0000313" key="4">
    <source>
        <dbReference type="Proteomes" id="UP000197097"/>
    </source>
</evidence>
<feature type="domain" description="Tyrosine specific protein phosphatases" evidence="2">
    <location>
        <begin position="152"/>
        <end position="206"/>
    </location>
</feature>
<dbReference type="Gene3D" id="3.90.190.10">
    <property type="entry name" value="Protein tyrosine phosphatase superfamily"/>
    <property type="match status" value="1"/>
</dbReference>
<keyword evidence="4" id="KW-1185">Reference proteome</keyword>
<dbReference type="InterPro" id="IPR016130">
    <property type="entry name" value="Tyr_Pase_AS"/>
</dbReference>
<dbReference type="PROSITE" id="PS50056">
    <property type="entry name" value="TYR_PHOSPHATASE_2"/>
    <property type="match status" value="1"/>
</dbReference>
<comment type="caution">
    <text evidence="3">The sequence shown here is derived from an EMBL/GenBank/DDBJ whole genome shotgun (WGS) entry which is preliminary data.</text>
</comment>
<sequence length="304" mass="33995">MEPGHRAMTPKSKGMTSHIGNPRLVDKRGARAHLFVGYHMTETVVIEEDRLVALAGGQNFREVGGYPARDGRVLKRRLIWRSARLDELTSDDIRNESLDAISTIADLRLASERALHPTVPAFAEKRTTLVWDEGDIDLSGDQRLFARDLKPDDYAEAVRHFYRSLADRHATHLASLYRHIAAGSLPVLIHCSAGKDRTGIAIALLLDLIGIRREYIIADYCKTAELLDWKRLTASAAAAGMQGKWMERLAPDALEILMRADRSYIEAAFRELEWRHGSISSFAKDVLGLSDSDLGRLQDNLLEG</sequence>
<dbReference type="SUPFAM" id="SSF52799">
    <property type="entry name" value="(Phosphotyrosine protein) phosphatases II"/>
    <property type="match status" value="1"/>
</dbReference>
<dbReference type="InterPro" id="IPR000387">
    <property type="entry name" value="Tyr_Pase_dom"/>
</dbReference>
<dbReference type="Proteomes" id="UP000197097">
    <property type="component" value="Unassembled WGS sequence"/>
</dbReference>
<organism evidence="3 4">
    <name type="scientific">Sphingopyxis witflariensis</name>
    <dbReference type="NCBI Taxonomy" id="173675"/>
    <lineage>
        <taxon>Bacteria</taxon>
        <taxon>Pseudomonadati</taxon>
        <taxon>Pseudomonadota</taxon>
        <taxon>Alphaproteobacteria</taxon>
        <taxon>Sphingomonadales</taxon>
        <taxon>Sphingomonadaceae</taxon>
        <taxon>Sphingopyxis</taxon>
    </lineage>
</organism>
<dbReference type="GO" id="GO:0004721">
    <property type="term" value="F:phosphoprotein phosphatase activity"/>
    <property type="evidence" value="ECO:0007669"/>
    <property type="project" value="InterPro"/>
</dbReference>
<dbReference type="PROSITE" id="PS00383">
    <property type="entry name" value="TYR_PHOSPHATASE_1"/>
    <property type="match status" value="1"/>
</dbReference>
<dbReference type="Pfam" id="PF13350">
    <property type="entry name" value="Y_phosphatase3"/>
    <property type="match status" value="1"/>
</dbReference>